<dbReference type="Proteomes" id="UP000273326">
    <property type="component" value="Chromosome"/>
</dbReference>
<dbReference type="PROSITE" id="PS01124">
    <property type="entry name" value="HTH_ARAC_FAMILY_2"/>
    <property type="match status" value="1"/>
</dbReference>
<gene>
    <name evidence="5" type="ORF">EJN90_04565</name>
</gene>
<dbReference type="OrthoDB" id="342399at2"/>
<evidence type="ECO:0000259" key="4">
    <source>
        <dbReference type="PROSITE" id="PS01124"/>
    </source>
</evidence>
<proteinExistence type="predicted"/>
<dbReference type="InterPro" id="IPR018060">
    <property type="entry name" value="HTH_AraC"/>
</dbReference>
<protein>
    <submittedName>
        <fullName evidence="5">AraC family transcriptional regulator</fullName>
    </submittedName>
</protein>
<dbReference type="SMART" id="SM00342">
    <property type="entry name" value="HTH_ARAC"/>
    <property type="match status" value="1"/>
</dbReference>
<dbReference type="KEGG" id="jeh:EJN90_04565"/>
<dbReference type="Gene3D" id="1.10.10.60">
    <property type="entry name" value="Homeodomain-like"/>
    <property type="match status" value="2"/>
</dbReference>
<accession>A0A3S9H9F1</accession>
<sequence length="419" mass="49941">MLFLDYFCIKEENYMKFREEYVVELLETIFDVPVRVLMQPFAFFSEFHLELRAMLLQSPYPSIETLENELLTIPSNRIFYLKSALGYINIFLRIAEPDTSKILHIGPFLEEDFSQSNLSRMMREGGISDKQNKWLSSYFNSLSIISQQRMLRVLSVILNQEIPDFKNDNIIFHNFEPLKPLDLQNCIDYEQQFANKYHDKLLQTHQIFFRALQLGDFKTVFAILPQYLSESQSVQKATLYSYKQMLHDLNAECRMTLFSTPISAYNIHQVWNKCSMRIQSEMRQERLNILAEWMMHEYALLYRTYGYKNYSPIIRKVIEHIHYNIDRPISLQEVAEEFGRNKTTLSRQFKEEVEENFSQYTQRIKIETSLEKVLQAQETIQEIALSVGFEDQAYFNRIFHKFMGCSPTDYRLNWHSSVK</sequence>
<dbReference type="AlphaFoldDB" id="A0A3S9H9F1"/>
<dbReference type="PANTHER" id="PTHR43280">
    <property type="entry name" value="ARAC-FAMILY TRANSCRIPTIONAL REGULATOR"/>
    <property type="match status" value="1"/>
</dbReference>
<evidence type="ECO:0000313" key="6">
    <source>
        <dbReference type="Proteomes" id="UP000273326"/>
    </source>
</evidence>
<dbReference type="SUPFAM" id="SSF46689">
    <property type="entry name" value="Homeodomain-like"/>
    <property type="match status" value="2"/>
</dbReference>
<keyword evidence="6" id="KW-1185">Reference proteome</keyword>
<organism evidence="5 6">
    <name type="scientific">Jeotgalibaca ciconiae</name>
    <dbReference type="NCBI Taxonomy" id="2496265"/>
    <lineage>
        <taxon>Bacteria</taxon>
        <taxon>Bacillati</taxon>
        <taxon>Bacillota</taxon>
        <taxon>Bacilli</taxon>
        <taxon>Lactobacillales</taxon>
        <taxon>Carnobacteriaceae</taxon>
        <taxon>Jeotgalibaca</taxon>
    </lineage>
</organism>
<dbReference type="Pfam" id="PF12833">
    <property type="entry name" value="HTH_18"/>
    <property type="match status" value="1"/>
</dbReference>
<reference evidence="6" key="1">
    <citation type="submission" date="2018-12" db="EMBL/GenBank/DDBJ databases">
        <title>Complete genome sequencing of Jeotgalibaca sp. H21T32.</title>
        <authorList>
            <person name="Bae J.-W."/>
            <person name="Lee S.-Y."/>
        </authorList>
    </citation>
    <scope>NUCLEOTIDE SEQUENCE [LARGE SCALE GENOMIC DNA]</scope>
    <source>
        <strain evidence="6">H21T32</strain>
    </source>
</reference>
<evidence type="ECO:0000256" key="2">
    <source>
        <dbReference type="ARBA" id="ARBA00023125"/>
    </source>
</evidence>
<evidence type="ECO:0000313" key="5">
    <source>
        <dbReference type="EMBL" id="AZP04000.1"/>
    </source>
</evidence>
<evidence type="ECO:0000256" key="3">
    <source>
        <dbReference type="ARBA" id="ARBA00023163"/>
    </source>
</evidence>
<dbReference type="InterPro" id="IPR009057">
    <property type="entry name" value="Homeodomain-like_sf"/>
</dbReference>
<dbReference type="GO" id="GO:0003700">
    <property type="term" value="F:DNA-binding transcription factor activity"/>
    <property type="evidence" value="ECO:0007669"/>
    <property type="project" value="InterPro"/>
</dbReference>
<dbReference type="InterPro" id="IPR020449">
    <property type="entry name" value="Tscrpt_reg_AraC-type_HTH"/>
</dbReference>
<dbReference type="GO" id="GO:0043565">
    <property type="term" value="F:sequence-specific DNA binding"/>
    <property type="evidence" value="ECO:0007669"/>
    <property type="project" value="InterPro"/>
</dbReference>
<evidence type="ECO:0000256" key="1">
    <source>
        <dbReference type="ARBA" id="ARBA00023015"/>
    </source>
</evidence>
<keyword evidence="3" id="KW-0804">Transcription</keyword>
<feature type="domain" description="HTH araC/xylS-type" evidence="4">
    <location>
        <begin position="315"/>
        <end position="413"/>
    </location>
</feature>
<dbReference type="EMBL" id="CP034465">
    <property type="protein sequence ID" value="AZP04000.1"/>
    <property type="molecule type" value="Genomic_DNA"/>
</dbReference>
<keyword evidence="1" id="KW-0805">Transcription regulation</keyword>
<name>A0A3S9H9F1_9LACT</name>
<dbReference type="PANTHER" id="PTHR43280:SF2">
    <property type="entry name" value="HTH-TYPE TRANSCRIPTIONAL REGULATOR EXSA"/>
    <property type="match status" value="1"/>
</dbReference>
<keyword evidence="2" id="KW-0238">DNA-binding</keyword>
<dbReference type="PRINTS" id="PR00032">
    <property type="entry name" value="HTHARAC"/>
</dbReference>